<evidence type="ECO:0000256" key="1">
    <source>
        <dbReference type="ARBA" id="ARBA00004571"/>
    </source>
</evidence>
<dbReference type="EMBL" id="JADKGY010000008">
    <property type="protein sequence ID" value="MBK9983104.1"/>
    <property type="molecule type" value="Genomic_DNA"/>
</dbReference>
<dbReference type="PROSITE" id="PS52016">
    <property type="entry name" value="TONB_DEPENDENT_REC_3"/>
    <property type="match status" value="1"/>
</dbReference>
<dbReference type="Proteomes" id="UP000808337">
    <property type="component" value="Unassembled WGS sequence"/>
</dbReference>
<dbReference type="InterPro" id="IPR012910">
    <property type="entry name" value="Plug_dom"/>
</dbReference>
<evidence type="ECO:0000259" key="10">
    <source>
        <dbReference type="Pfam" id="PF07715"/>
    </source>
</evidence>
<dbReference type="InterPro" id="IPR036942">
    <property type="entry name" value="Beta-barrel_TonB_sf"/>
</dbReference>
<keyword evidence="6 8" id="KW-0472">Membrane</keyword>
<dbReference type="GO" id="GO:0009279">
    <property type="term" value="C:cell outer membrane"/>
    <property type="evidence" value="ECO:0007669"/>
    <property type="project" value="UniProtKB-SubCell"/>
</dbReference>
<dbReference type="Gene3D" id="2.170.130.10">
    <property type="entry name" value="TonB-dependent receptor, plug domain"/>
    <property type="match status" value="1"/>
</dbReference>
<dbReference type="AlphaFoldDB" id="A0A9D7SYF8"/>
<feature type="chain" id="PRO_5039360124" evidence="9">
    <location>
        <begin position="21"/>
        <end position="1225"/>
    </location>
</feature>
<comment type="subcellular location">
    <subcellularLocation>
        <location evidence="1 8">Cell outer membrane</location>
        <topology evidence="1 8">Multi-pass membrane protein</topology>
    </subcellularLocation>
</comment>
<organism evidence="11 12">
    <name type="scientific">Candidatus Opimibacter skivensis</name>
    <dbReference type="NCBI Taxonomy" id="2982028"/>
    <lineage>
        <taxon>Bacteria</taxon>
        <taxon>Pseudomonadati</taxon>
        <taxon>Bacteroidota</taxon>
        <taxon>Saprospiria</taxon>
        <taxon>Saprospirales</taxon>
        <taxon>Saprospiraceae</taxon>
        <taxon>Candidatus Opimibacter</taxon>
    </lineage>
</organism>
<dbReference type="InterPro" id="IPR039426">
    <property type="entry name" value="TonB-dep_rcpt-like"/>
</dbReference>
<evidence type="ECO:0000256" key="4">
    <source>
        <dbReference type="ARBA" id="ARBA00022692"/>
    </source>
</evidence>
<dbReference type="Pfam" id="PF07715">
    <property type="entry name" value="Plug"/>
    <property type="match status" value="1"/>
</dbReference>
<proteinExistence type="inferred from homology"/>
<keyword evidence="3 8" id="KW-1134">Transmembrane beta strand</keyword>
<keyword evidence="7 8" id="KW-0998">Cell outer membrane</keyword>
<feature type="domain" description="TonB-dependent receptor plug" evidence="10">
    <location>
        <begin position="132"/>
        <end position="213"/>
    </location>
</feature>
<evidence type="ECO:0000256" key="6">
    <source>
        <dbReference type="ARBA" id="ARBA00023136"/>
    </source>
</evidence>
<evidence type="ECO:0000256" key="5">
    <source>
        <dbReference type="ARBA" id="ARBA00022729"/>
    </source>
</evidence>
<dbReference type="PANTHER" id="PTHR30069:SF29">
    <property type="entry name" value="HEMOGLOBIN AND HEMOGLOBIN-HAPTOGLOBIN-BINDING PROTEIN 1-RELATED"/>
    <property type="match status" value="1"/>
</dbReference>
<dbReference type="PANTHER" id="PTHR30069">
    <property type="entry name" value="TONB-DEPENDENT OUTER MEMBRANE RECEPTOR"/>
    <property type="match status" value="1"/>
</dbReference>
<dbReference type="GO" id="GO:0044718">
    <property type="term" value="P:siderophore transmembrane transport"/>
    <property type="evidence" value="ECO:0007669"/>
    <property type="project" value="TreeGrafter"/>
</dbReference>
<protein>
    <submittedName>
        <fullName evidence="11">TonB-dependent receptor</fullName>
    </submittedName>
</protein>
<accession>A0A9D7SYF8</accession>
<dbReference type="Pfam" id="PF13620">
    <property type="entry name" value="CarboxypepD_reg"/>
    <property type="match status" value="1"/>
</dbReference>
<evidence type="ECO:0000256" key="2">
    <source>
        <dbReference type="ARBA" id="ARBA00022448"/>
    </source>
</evidence>
<name>A0A9D7SYF8_9BACT</name>
<evidence type="ECO:0000256" key="3">
    <source>
        <dbReference type="ARBA" id="ARBA00022452"/>
    </source>
</evidence>
<evidence type="ECO:0000256" key="7">
    <source>
        <dbReference type="ARBA" id="ARBA00023237"/>
    </source>
</evidence>
<comment type="caution">
    <text evidence="11">The sequence shown here is derived from an EMBL/GenBank/DDBJ whole genome shotgun (WGS) entry which is preliminary data.</text>
</comment>
<dbReference type="InterPro" id="IPR008969">
    <property type="entry name" value="CarboxyPept-like_regulatory"/>
</dbReference>
<dbReference type="SUPFAM" id="SSF49464">
    <property type="entry name" value="Carboxypeptidase regulatory domain-like"/>
    <property type="match status" value="1"/>
</dbReference>
<keyword evidence="2 8" id="KW-0813">Transport</keyword>
<gene>
    <name evidence="11" type="ORF">IPP15_11900</name>
</gene>
<reference evidence="11 12" key="1">
    <citation type="submission" date="2020-10" db="EMBL/GenBank/DDBJ databases">
        <title>Connecting structure to function with the recovery of over 1000 high-quality activated sludge metagenome-assembled genomes encoding full-length rRNA genes using long-read sequencing.</title>
        <authorList>
            <person name="Singleton C.M."/>
            <person name="Petriglieri F."/>
            <person name="Kristensen J.M."/>
            <person name="Kirkegaard R.H."/>
            <person name="Michaelsen T.Y."/>
            <person name="Andersen M.H."/>
            <person name="Karst S.M."/>
            <person name="Dueholm M.S."/>
            <person name="Nielsen P.H."/>
            <person name="Albertsen M."/>
        </authorList>
    </citation>
    <scope>NUCLEOTIDE SEQUENCE [LARGE SCALE GENOMIC DNA]</scope>
    <source>
        <strain evidence="11">Ribe_18-Q3-R11-54_MAXAC.273</strain>
    </source>
</reference>
<dbReference type="Gene3D" id="2.60.40.1120">
    <property type="entry name" value="Carboxypeptidase-like, regulatory domain"/>
    <property type="match status" value="1"/>
</dbReference>
<evidence type="ECO:0000313" key="12">
    <source>
        <dbReference type="Proteomes" id="UP000808337"/>
    </source>
</evidence>
<keyword evidence="11" id="KW-0675">Receptor</keyword>
<sequence>MIRRLLLISILSSFGFVAWSQSSLEGKVTDAADGQTVIYANVIIFKNGNQITGTTTDLDGNYVFSSIDPGTYDVLVSYTGYPDQRKTGVVVLAGKAIRLDFKMEAGIQLDVAIVTAYKVPLIEQDNTTQGGVKTAEQIRNLPTKNINAIAATTAGLSSIDGGDINIRGSRKDATNYYIDGIRVSNTNLIPQSEIEQLQVITGGIESRYGDVTGGLISLTSKGPSSKLSGSIEVESSELTDPYGYNLLTGNVSGPILKNKTTNQTILGFRVSGQYKDLKDSDPQAFGGYRAKADAINRISATPLTSVSGTPLLLAERLEASDVELLKARPNTDLTRYDFTGKLDLRVNDDIDMTVGGSYYNSTENFSPNRAWNLLNWQNNPYKDRNGYLLNFRFRHRIGGSAPDATNQTAPALIRNISYTLQYGYEKNKYEEGDSRYRDNLFDYGYVGKFDVTYVPSVGIAQDTNSPFAKPLFPGSTLYGEHFGSTETFNSEGYTPSTTINPLLNNYNIGEDVNNFRNYSAYNGFWSNTVSSVYSSLHTSTGAVYNRFDKRDDDIHTGTLNASFDLFPGGSDKGRHNIQFGLVYEQRQTRRWAMNPRDLWNTMRFAANDAHIVGLDSTQIIGSAPLVVIQNGVRDTFDVMTFQTLVVEQPNLLFYKKVRELTGQSLHDYVNIDGLDPKDLSLDMFAAEELTNRKQITYNGYDYLGNKLPFSTSFDDFFTTEDAEGRRTLPVAANKPNYSAAYIQDKFTFKDIIFRLGLRVDRYDANTKVLRDPYSLYEIISANDFYSLPGVTDPRPPAVQDNWKVYVVSDGSTDVRAFRDGDQWYTAEGSPVNDGSEILGNEIPNPYYVEQNSANRNIKSREFDPSGSFVDYTPQVSWMPRLAFSFPISDDANFFVHYDILVQRPPSNTIATALDYYYWSDGPPSNNPDLKPEKTIDFEVGFKQKITNSSAITLSAYYKELRDMIQSRKYLFVPGVPGNNYDSYGNQDFGTVKGFSFSYDLRRTANLEMTAAYTLQFADGTGSDADSQGDLNSRGNVRYLSPLNFDERHRLSANIDYRYGSGPQYNGPRWFGKDVFSNAGVSIQANAASGRPYTHEQKPQIFGSQGVGGAINGARLPWNFSLDLRVDKSFRLLSETSQHQLYANVYLRVENLLDARNIIGVYKASGSPYDDGFLVTQDGNSTLQTLINSNRADDVDNYLLSYQWGLLNPDFFTLPRRIYLGASVQF</sequence>
<evidence type="ECO:0000313" key="11">
    <source>
        <dbReference type="EMBL" id="MBK9983104.1"/>
    </source>
</evidence>
<dbReference type="GO" id="GO:0015344">
    <property type="term" value="F:siderophore uptake transmembrane transporter activity"/>
    <property type="evidence" value="ECO:0007669"/>
    <property type="project" value="TreeGrafter"/>
</dbReference>
<evidence type="ECO:0000256" key="8">
    <source>
        <dbReference type="PROSITE-ProRule" id="PRU01360"/>
    </source>
</evidence>
<dbReference type="SUPFAM" id="SSF56935">
    <property type="entry name" value="Porins"/>
    <property type="match status" value="1"/>
</dbReference>
<dbReference type="Gene3D" id="2.40.170.20">
    <property type="entry name" value="TonB-dependent receptor, beta-barrel domain"/>
    <property type="match status" value="1"/>
</dbReference>
<keyword evidence="5 9" id="KW-0732">Signal</keyword>
<comment type="similarity">
    <text evidence="8">Belongs to the TonB-dependent receptor family.</text>
</comment>
<evidence type="ECO:0000256" key="9">
    <source>
        <dbReference type="SAM" id="SignalP"/>
    </source>
</evidence>
<keyword evidence="4 8" id="KW-0812">Transmembrane</keyword>
<dbReference type="InterPro" id="IPR037066">
    <property type="entry name" value="Plug_dom_sf"/>
</dbReference>
<feature type="signal peptide" evidence="9">
    <location>
        <begin position="1"/>
        <end position="20"/>
    </location>
</feature>